<protein>
    <submittedName>
        <fullName evidence="2">Uncharacterized protein</fullName>
    </submittedName>
</protein>
<proteinExistence type="predicted"/>
<organism evidence="2 3">
    <name type="scientific">Mortierella hygrophila</name>
    <dbReference type="NCBI Taxonomy" id="979708"/>
    <lineage>
        <taxon>Eukaryota</taxon>
        <taxon>Fungi</taxon>
        <taxon>Fungi incertae sedis</taxon>
        <taxon>Mucoromycota</taxon>
        <taxon>Mortierellomycotina</taxon>
        <taxon>Mortierellomycetes</taxon>
        <taxon>Mortierellales</taxon>
        <taxon>Mortierellaceae</taxon>
        <taxon>Mortierella</taxon>
    </lineage>
</organism>
<gene>
    <name evidence="2" type="ORF">EC957_009674</name>
</gene>
<accession>A0A9P6JXQ6</accession>
<reference evidence="2" key="1">
    <citation type="journal article" date="2020" name="Fungal Divers.">
        <title>Resolving the Mortierellaceae phylogeny through synthesis of multi-gene phylogenetics and phylogenomics.</title>
        <authorList>
            <person name="Vandepol N."/>
            <person name="Liber J."/>
            <person name="Desiro A."/>
            <person name="Na H."/>
            <person name="Kennedy M."/>
            <person name="Barry K."/>
            <person name="Grigoriev I.V."/>
            <person name="Miller A.N."/>
            <person name="O'Donnell K."/>
            <person name="Stajich J.E."/>
            <person name="Bonito G."/>
        </authorList>
    </citation>
    <scope>NUCLEOTIDE SEQUENCE</scope>
    <source>
        <strain evidence="2">NRRL 2591</strain>
    </source>
</reference>
<evidence type="ECO:0000313" key="3">
    <source>
        <dbReference type="Proteomes" id="UP000723463"/>
    </source>
</evidence>
<sequence length="467" mass="51983">MASLLDWATAVHAVNGQPQKHVSFPSFVKEFGIRDMDDAISSYMELLKSPRIKLNRRERLKANFADLVQRRLPVFGRFGRRRLRWRPCNSSWSTAPRSLPKKTAVVASLQDSSMLSGILLTRQISGDASHSTKVPTIHPGNGMLTVLTFFQPDCSKEGLSPPLRSYIFAELFFEPLFLWSRNDKNLEIDTPKYPAVRILTTEHNPFLVHSSAHPTDESPMPPPKPVPYNASSRTLGLARAAETAGTEDSITDLYIVGSSRAKATPFYELIAFVFKKAKGKAATLPHAVPRGLSKNHEELYRAALAGCVPQVPSWPRRTFSEAGRAKYTSLRIINPILNWIDIGLFVPPTSEHVYVSTWIMLLNNLFNGSGLRIIPGEFVSSSSTAARDLTEEEFDQTMSTVSGHKIDMSLRIQIDNVRIIVRSSTLPRRKRLNPFVVVSPSKKDKLNGGGAGGDHTDNYDDDDDADK</sequence>
<keyword evidence="3" id="KW-1185">Reference proteome</keyword>
<feature type="region of interest" description="Disordered" evidence="1">
    <location>
        <begin position="440"/>
        <end position="467"/>
    </location>
</feature>
<evidence type="ECO:0000256" key="1">
    <source>
        <dbReference type="SAM" id="MobiDB-lite"/>
    </source>
</evidence>
<name>A0A9P6JXQ6_9FUNG</name>
<evidence type="ECO:0000313" key="2">
    <source>
        <dbReference type="EMBL" id="KAF9536794.1"/>
    </source>
</evidence>
<dbReference type="Proteomes" id="UP000723463">
    <property type="component" value="Unassembled WGS sequence"/>
</dbReference>
<comment type="caution">
    <text evidence="2">The sequence shown here is derived from an EMBL/GenBank/DDBJ whole genome shotgun (WGS) entry which is preliminary data.</text>
</comment>
<dbReference type="AlphaFoldDB" id="A0A9P6JXQ6"/>
<dbReference type="EMBL" id="JAAAXW010000549">
    <property type="protein sequence ID" value="KAF9536794.1"/>
    <property type="molecule type" value="Genomic_DNA"/>
</dbReference>